<proteinExistence type="inferred from homology"/>
<dbReference type="Pfam" id="PF00528">
    <property type="entry name" value="BPD_transp_1"/>
    <property type="match status" value="1"/>
</dbReference>
<dbReference type="AlphaFoldDB" id="A0A7V8V635"/>
<accession>A0A7V8V635</accession>
<evidence type="ECO:0000256" key="3">
    <source>
        <dbReference type="ARBA" id="ARBA00016864"/>
    </source>
</evidence>
<evidence type="ECO:0000256" key="2">
    <source>
        <dbReference type="ARBA" id="ARBA00007069"/>
    </source>
</evidence>
<evidence type="ECO:0000256" key="6">
    <source>
        <dbReference type="ARBA" id="ARBA00022592"/>
    </source>
</evidence>
<evidence type="ECO:0000313" key="13">
    <source>
        <dbReference type="Proteomes" id="UP000551616"/>
    </source>
</evidence>
<evidence type="ECO:0000256" key="1">
    <source>
        <dbReference type="ARBA" id="ARBA00004651"/>
    </source>
</evidence>
<keyword evidence="5 10" id="KW-1003">Cell membrane</keyword>
<evidence type="ECO:0000256" key="8">
    <source>
        <dbReference type="ARBA" id="ARBA00022989"/>
    </source>
</evidence>
<evidence type="ECO:0000256" key="10">
    <source>
        <dbReference type="RuleBase" id="RU363043"/>
    </source>
</evidence>
<protein>
    <recommendedName>
        <fullName evidence="3 10">Phosphate transport system permease protein PstA</fullName>
    </recommendedName>
</protein>
<dbReference type="GO" id="GO:0005886">
    <property type="term" value="C:plasma membrane"/>
    <property type="evidence" value="ECO:0007669"/>
    <property type="project" value="UniProtKB-SubCell"/>
</dbReference>
<keyword evidence="4" id="KW-0813">Transport</keyword>
<dbReference type="GO" id="GO:0035435">
    <property type="term" value="P:phosphate ion transmembrane transport"/>
    <property type="evidence" value="ECO:0007669"/>
    <property type="project" value="InterPro"/>
</dbReference>
<dbReference type="RefSeq" id="WP_207396809.1">
    <property type="nucleotide sequence ID" value="NZ_JABRWO010000006.1"/>
</dbReference>
<dbReference type="GO" id="GO:0005315">
    <property type="term" value="F:phosphate transmembrane transporter activity"/>
    <property type="evidence" value="ECO:0007669"/>
    <property type="project" value="InterPro"/>
</dbReference>
<feature type="transmembrane region" description="Helical" evidence="10">
    <location>
        <begin position="29"/>
        <end position="58"/>
    </location>
</feature>
<dbReference type="SUPFAM" id="SSF161098">
    <property type="entry name" value="MetI-like"/>
    <property type="match status" value="1"/>
</dbReference>
<comment type="caution">
    <text evidence="12">The sequence shown here is derived from an EMBL/GenBank/DDBJ whole genome shotgun (WGS) entry which is preliminary data.</text>
</comment>
<keyword evidence="7 10" id="KW-0812">Transmembrane</keyword>
<feature type="transmembrane region" description="Helical" evidence="10">
    <location>
        <begin position="279"/>
        <end position="298"/>
    </location>
</feature>
<comment type="subcellular location">
    <subcellularLocation>
        <location evidence="1 10">Cell membrane</location>
        <topology evidence="1 10">Multi-pass membrane protein</topology>
    </subcellularLocation>
</comment>
<gene>
    <name evidence="12" type="primary">pstA</name>
    <name evidence="12" type="ORF">HOV93_25700</name>
</gene>
<keyword evidence="6" id="KW-0592">Phosphate transport</keyword>
<keyword evidence="9 10" id="KW-0472">Membrane</keyword>
<feature type="transmembrane region" description="Helical" evidence="10">
    <location>
        <begin position="87"/>
        <end position="115"/>
    </location>
</feature>
<dbReference type="CDD" id="cd06261">
    <property type="entry name" value="TM_PBP2"/>
    <property type="match status" value="1"/>
</dbReference>
<dbReference type="EMBL" id="JABRWO010000006">
    <property type="protein sequence ID" value="MBA2115389.1"/>
    <property type="molecule type" value="Genomic_DNA"/>
</dbReference>
<dbReference type="PANTHER" id="PTHR42922">
    <property type="entry name" value="PHOSPHATE TRANSPORT SYSTEM PERMEASE PROTEIN PSTA"/>
    <property type="match status" value="1"/>
</dbReference>
<dbReference type="InterPro" id="IPR005672">
    <property type="entry name" value="Phosphate_PstA"/>
</dbReference>
<evidence type="ECO:0000256" key="9">
    <source>
        <dbReference type="ARBA" id="ARBA00023136"/>
    </source>
</evidence>
<reference evidence="12 13" key="1">
    <citation type="submission" date="2020-05" db="EMBL/GenBank/DDBJ databases">
        <title>Bremerella alba sp. nov., a novel planctomycete isolated from the surface of the macroalga Fucus spiralis.</title>
        <authorList>
            <person name="Godinho O."/>
            <person name="Botelho R."/>
            <person name="Albuquerque L."/>
            <person name="Wiegand S."/>
            <person name="Da Costa M.S."/>
            <person name="Lobo-Da-Cunha A."/>
            <person name="Jogler C."/>
            <person name="Lage O.M."/>
        </authorList>
    </citation>
    <scope>NUCLEOTIDE SEQUENCE [LARGE SCALE GENOMIC DNA]</scope>
    <source>
        <strain evidence="12 13">FF15</strain>
    </source>
</reference>
<dbReference type="PANTHER" id="PTHR42922:SF1">
    <property type="entry name" value="PHOSPHATE TRANSPORT SYSTEM PERMEASE PROTEIN PSTA"/>
    <property type="match status" value="1"/>
</dbReference>
<evidence type="ECO:0000259" key="11">
    <source>
        <dbReference type="PROSITE" id="PS50928"/>
    </source>
</evidence>
<dbReference type="InterPro" id="IPR035906">
    <property type="entry name" value="MetI-like_sf"/>
</dbReference>
<feature type="transmembrane region" description="Helical" evidence="10">
    <location>
        <begin position="157"/>
        <end position="180"/>
    </location>
</feature>
<evidence type="ECO:0000256" key="5">
    <source>
        <dbReference type="ARBA" id="ARBA00022475"/>
    </source>
</evidence>
<evidence type="ECO:0000256" key="4">
    <source>
        <dbReference type="ARBA" id="ARBA00022448"/>
    </source>
</evidence>
<evidence type="ECO:0000256" key="7">
    <source>
        <dbReference type="ARBA" id="ARBA00022692"/>
    </source>
</evidence>
<comment type="similarity">
    <text evidence="2 10">Belongs to the binding-protein-dependent transport system permease family. CysTW subfamily.</text>
</comment>
<dbReference type="InterPro" id="IPR000515">
    <property type="entry name" value="MetI-like"/>
</dbReference>
<dbReference type="Gene3D" id="1.10.3720.10">
    <property type="entry name" value="MetI-like"/>
    <property type="match status" value="1"/>
</dbReference>
<name>A0A7V8V635_9BACT</name>
<sequence length="308" mass="32630">MASPENESSPLGEIELRQLERSLRKPRTLLSMFLSLFTSVLTFAALVPLVSVVFMLFYRGASKLTLSNFYELPPTAFEEGGGFGNALIGTIIMVVLAALISVPFGIMASVFLAELGAQSRTASVVRFCAKVLSGFPSILAGVFAYGAVVLVTGGFSAYAGGVALSILMLPVVILTAEEAIRMVPSRMKEASIGMGATQTQTLWFVTLPTALPGIITGVMLAVARAAGETAPLLFTALFSNYWSMSNWSPTSIELAEPTASMAVLIYNFSSSFVDNQKEMAWSASLVLVLVVLVTNLIGKSLSSSGPTR</sequence>
<evidence type="ECO:0000313" key="12">
    <source>
        <dbReference type="EMBL" id="MBA2115389.1"/>
    </source>
</evidence>
<dbReference type="InterPro" id="IPR051408">
    <property type="entry name" value="Phosphate_transprt_permease"/>
</dbReference>
<feature type="domain" description="ABC transmembrane type-1" evidence="11">
    <location>
        <begin position="87"/>
        <end position="298"/>
    </location>
</feature>
<dbReference type="Proteomes" id="UP000551616">
    <property type="component" value="Unassembled WGS sequence"/>
</dbReference>
<dbReference type="NCBIfam" id="TIGR00974">
    <property type="entry name" value="3a0107s02c"/>
    <property type="match status" value="1"/>
</dbReference>
<keyword evidence="8 10" id="KW-1133">Transmembrane helix</keyword>
<dbReference type="PROSITE" id="PS50928">
    <property type="entry name" value="ABC_TM1"/>
    <property type="match status" value="1"/>
</dbReference>
<organism evidence="12 13">
    <name type="scientific">Bremerella alba</name>
    <dbReference type="NCBI Taxonomy" id="980252"/>
    <lineage>
        <taxon>Bacteria</taxon>
        <taxon>Pseudomonadati</taxon>
        <taxon>Planctomycetota</taxon>
        <taxon>Planctomycetia</taxon>
        <taxon>Pirellulales</taxon>
        <taxon>Pirellulaceae</taxon>
        <taxon>Bremerella</taxon>
    </lineage>
</organism>
<feature type="transmembrane region" description="Helical" evidence="10">
    <location>
        <begin position="127"/>
        <end position="151"/>
    </location>
</feature>
<keyword evidence="13" id="KW-1185">Reference proteome</keyword>
<feature type="transmembrane region" description="Helical" evidence="10">
    <location>
        <begin position="201"/>
        <end position="223"/>
    </location>
</feature>